<keyword evidence="2" id="KW-1185">Reference proteome</keyword>
<comment type="caution">
    <text evidence="1">The sequence shown here is derived from an EMBL/GenBank/DDBJ whole genome shotgun (WGS) entry which is preliminary data.</text>
</comment>
<evidence type="ECO:0000313" key="1">
    <source>
        <dbReference type="EMBL" id="KFC22671.1"/>
    </source>
</evidence>
<accession>A0A085BJM6</accession>
<gene>
    <name evidence="1" type="ORF">IO89_06355</name>
</gene>
<dbReference type="Proteomes" id="UP000028623">
    <property type="component" value="Unassembled WGS sequence"/>
</dbReference>
<organism evidence="1 2">
    <name type="scientific">Epilithonimonas lactis</name>
    <dbReference type="NCBI Taxonomy" id="421072"/>
    <lineage>
        <taxon>Bacteria</taxon>
        <taxon>Pseudomonadati</taxon>
        <taxon>Bacteroidota</taxon>
        <taxon>Flavobacteriia</taxon>
        <taxon>Flavobacteriales</taxon>
        <taxon>Weeksellaceae</taxon>
        <taxon>Chryseobacterium group</taxon>
        <taxon>Epilithonimonas</taxon>
    </lineage>
</organism>
<dbReference type="eggNOG" id="ENOG503361D">
    <property type="taxonomic scope" value="Bacteria"/>
</dbReference>
<dbReference type="AlphaFoldDB" id="A0A085BJM6"/>
<sequence>MDITPLGAKYKIREDKGYSDMVRYNTTDEDLLFFDGYNFSGSLDDSNSLFENSLSFFKEIGNNKIEAYKILITTSSEATKFEEMLVEKLGKTDFYYQKTDFTFRIWNAEGKTYFFETNSSGEYNGKKFKSCDLFVVDSKNRFFINFASAGGFQYYGDYLHEKDKPENTGKKFTYRDFIDQREKEDGKDSYFLKNYVK</sequence>
<protein>
    <submittedName>
        <fullName evidence="1">Uncharacterized protein</fullName>
    </submittedName>
</protein>
<dbReference type="STRING" id="421072.SAMN04488097_3186"/>
<reference evidence="1 2" key="1">
    <citation type="submission" date="2014-07" db="EMBL/GenBank/DDBJ databases">
        <title>Epilithonimonas lactis LMG 22401 Genome.</title>
        <authorList>
            <person name="Pipes S.E."/>
            <person name="Stropko S.J."/>
        </authorList>
    </citation>
    <scope>NUCLEOTIDE SEQUENCE [LARGE SCALE GENOMIC DNA]</scope>
    <source>
        <strain evidence="1 2">LMG 24401</strain>
    </source>
</reference>
<name>A0A085BJM6_9FLAO</name>
<dbReference type="EMBL" id="JPLY01000002">
    <property type="protein sequence ID" value="KFC22671.1"/>
    <property type="molecule type" value="Genomic_DNA"/>
</dbReference>
<evidence type="ECO:0000313" key="2">
    <source>
        <dbReference type="Proteomes" id="UP000028623"/>
    </source>
</evidence>
<proteinExistence type="predicted"/>